<evidence type="ECO:0000313" key="5">
    <source>
        <dbReference type="EMBL" id="ROT36018.1"/>
    </source>
</evidence>
<feature type="compositionally biased region" description="Pro residues" evidence="3">
    <location>
        <begin position="402"/>
        <end position="414"/>
    </location>
</feature>
<keyword evidence="2" id="KW-0539">Nucleus</keyword>
<feature type="compositionally biased region" description="Polar residues" evidence="3">
    <location>
        <begin position="889"/>
        <end position="903"/>
    </location>
</feature>
<feature type="compositionally biased region" description="Basic and acidic residues" evidence="3">
    <location>
        <begin position="1402"/>
        <end position="1412"/>
    </location>
</feature>
<feature type="compositionally biased region" description="Low complexity" evidence="3">
    <location>
        <begin position="850"/>
        <end position="880"/>
    </location>
</feature>
<keyword evidence="6" id="KW-1185">Reference proteome</keyword>
<dbReference type="STRING" id="1314773.A0A3N2PNC0"/>
<feature type="region of interest" description="Disordered" evidence="3">
    <location>
        <begin position="573"/>
        <end position="623"/>
    </location>
</feature>
<protein>
    <recommendedName>
        <fullName evidence="4">Mediator complex subunit 15 KIX domain-containing protein</fullName>
    </recommendedName>
</protein>
<comment type="subcellular location">
    <subcellularLocation>
        <location evidence="1">Nucleus</location>
    </subcellularLocation>
</comment>
<feature type="compositionally biased region" description="Polar residues" evidence="3">
    <location>
        <begin position="466"/>
        <end position="479"/>
    </location>
</feature>
<evidence type="ECO:0000256" key="1">
    <source>
        <dbReference type="ARBA" id="ARBA00004123"/>
    </source>
</evidence>
<feature type="region of interest" description="Disordered" evidence="3">
    <location>
        <begin position="1"/>
        <end position="25"/>
    </location>
</feature>
<feature type="compositionally biased region" description="Pro residues" evidence="3">
    <location>
        <begin position="987"/>
        <end position="1000"/>
    </location>
</feature>
<dbReference type="GO" id="GO:0005634">
    <property type="term" value="C:nucleus"/>
    <property type="evidence" value="ECO:0007669"/>
    <property type="project" value="UniProtKB-SubCell"/>
</dbReference>
<proteinExistence type="predicted"/>
<dbReference type="RefSeq" id="XP_028463824.1">
    <property type="nucleotide sequence ID" value="XM_028612660.1"/>
</dbReference>
<dbReference type="Proteomes" id="UP000272025">
    <property type="component" value="Unassembled WGS sequence"/>
</dbReference>
<feature type="compositionally biased region" description="Low complexity" evidence="3">
    <location>
        <begin position="415"/>
        <end position="456"/>
    </location>
</feature>
<feature type="domain" description="Mediator complex subunit 15 KIX" evidence="4">
    <location>
        <begin position="48"/>
        <end position="122"/>
    </location>
</feature>
<dbReference type="GeneID" id="39581138"/>
<reference evidence="5 6" key="1">
    <citation type="journal article" date="2018" name="Mol. Ecol.">
        <title>The obligate alkalophilic soda-lake fungus Sodiomyces alkalinus has shifted to a protein diet.</title>
        <authorList>
            <person name="Grum-Grzhimaylo A.A."/>
            <person name="Falkoski D.L."/>
            <person name="van den Heuvel J."/>
            <person name="Valero-Jimenez C.A."/>
            <person name="Min B."/>
            <person name="Choi I.G."/>
            <person name="Lipzen A."/>
            <person name="Daum C.G."/>
            <person name="Aanen D.K."/>
            <person name="Tsang A."/>
            <person name="Henrissat B."/>
            <person name="Bilanenko E.N."/>
            <person name="de Vries R.P."/>
            <person name="van Kan J.A.L."/>
            <person name="Grigoriev I.V."/>
            <person name="Debets A.J.M."/>
        </authorList>
    </citation>
    <scope>NUCLEOTIDE SEQUENCE [LARGE SCALE GENOMIC DNA]</scope>
    <source>
        <strain evidence="5 6">F11</strain>
    </source>
</reference>
<feature type="region of interest" description="Disordered" evidence="3">
    <location>
        <begin position="717"/>
        <end position="803"/>
    </location>
</feature>
<feature type="compositionally biased region" description="Pro residues" evidence="3">
    <location>
        <begin position="1217"/>
        <end position="1231"/>
    </location>
</feature>
<feature type="compositionally biased region" description="Low complexity" evidence="3">
    <location>
        <begin position="904"/>
        <end position="948"/>
    </location>
</feature>
<feature type="compositionally biased region" description="Low complexity" evidence="3">
    <location>
        <begin position="383"/>
        <end position="401"/>
    </location>
</feature>
<evidence type="ECO:0000259" key="4">
    <source>
        <dbReference type="Pfam" id="PF16987"/>
    </source>
</evidence>
<feature type="compositionally biased region" description="Pro residues" evidence="3">
    <location>
        <begin position="770"/>
        <end position="792"/>
    </location>
</feature>
<feature type="compositionally biased region" description="Polar residues" evidence="3">
    <location>
        <begin position="952"/>
        <end position="965"/>
    </location>
</feature>
<feature type="compositionally biased region" description="Low complexity" evidence="3">
    <location>
        <begin position="717"/>
        <end position="769"/>
    </location>
</feature>
<feature type="compositionally biased region" description="Low complexity" evidence="3">
    <location>
        <begin position="1266"/>
        <end position="1277"/>
    </location>
</feature>
<evidence type="ECO:0000256" key="3">
    <source>
        <dbReference type="SAM" id="MobiDB-lite"/>
    </source>
</evidence>
<feature type="region of interest" description="Disordered" evidence="3">
    <location>
        <begin position="1467"/>
        <end position="1494"/>
    </location>
</feature>
<organism evidence="5 6">
    <name type="scientific">Sodiomyces alkalinus (strain CBS 110278 / VKM F-3762 / F11)</name>
    <name type="common">Alkaliphilic filamentous fungus</name>
    <dbReference type="NCBI Taxonomy" id="1314773"/>
    <lineage>
        <taxon>Eukaryota</taxon>
        <taxon>Fungi</taxon>
        <taxon>Dikarya</taxon>
        <taxon>Ascomycota</taxon>
        <taxon>Pezizomycotina</taxon>
        <taxon>Sordariomycetes</taxon>
        <taxon>Hypocreomycetidae</taxon>
        <taxon>Glomerellales</taxon>
        <taxon>Plectosphaerellaceae</taxon>
        <taxon>Sodiomyces</taxon>
    </lineage>
</organism>
<name>A0A3N2PNC0_SODAK</name>
<feature type="region of interest" description="Disordered" evidence="3">
    <location>
        <begin position="209"/>
        <end position="228"/>
    </location>
</feature>
<feature type="region of interest" description="Disordered" evidence="3">
    <location>
        <begin position="378"/>
        <end position="515"/>
    </location>
</feature>
<evidence type="ECO:0000313" key="6">
    <source>
        <dbReference type="Proteomes" id="UP000272025"/>
    </source>
</evidence>
<feature type="region of interest" description="Disordered" evidence="3">
    <location>
        <begin position="1358"/>
        <end position="1442"/>
    </location>
</feature>
<dbReference type="Pfam" id="PF16987">
    <property type="entry name" value="KIX_2"/>
    <property type="match status" value="1"/>
</dbReference>
<accession>A0A3N2PNC0</accession>
<feature type="compositionally biased region" description="Low complexity" evidence="3">
    <location>
        <begin position="1"/>
        <end position="19"/>
    </location>
</feature>
<sequence>MAANMQQMAGAAGMMQRQRPQPPPTNLQMNDYLFAALQRHHDSHPWPGWQANVPPQERLARTHNLVSNIALSHNPNVDFNKAADFALSFEREVFTKSVDKASYENAMANKIMQYFRKRQENESALQSSLQAQAAAQAQAQQQQQLLMNQNAAAMQNRMSQNMGQNPPQQGFQQMQYPLQPPQIPQPSPMGMNMGPGAQPVGPNQQMYPISGQGPPRPPGMPEGQPNITPQDQAKVLELAQRMFASTNPQQKDHYRNMVRARYPERAAEFDAAGKDPVLLWFQNQAFQNLFKSAAAVRRGQQGNMPPNANPAAHAMMQAGRGQINPAMGPGALHQQGPAGANDFGQFNSNMESIINQQKAGLIAQEQGQMVVPASNVAARNATPQPGGNAQGQQQQQQQQPIPNQPGPNQTPRPPQAQHQHQQFNIQQAQQLKMEQAQAQQQAQLRAQQQARQLQGQPNGLGPAIPASQSPGMNTLNTPMRRQPSAMNGPDAQAGPQASGAFTNPLDPRFNQGNQRPMSMSGTPLNNQMIHNMLASMQPEQRQQLSGLPPEKLAEIVVKWQGQQMQMKAMAQGGNTPAQMANRPGQPAQFAPQNPANAMMPMSNGVMHQPQGPQGPQAPGGPTPQMIAAQQQILARVRQGPISPQQQQTMDNLDIPNQILSSLVNQRHVPPEIRKWRDLKQWLTQNPVSNQDLVTLNKAQRTQFVALMQKQIERRNQMPQQMLQQPRQQPQLQQQPQQQLQQTQQQQQQQHQQQQQQQTQQQTQPSQQPTAMPPSAGPPPNQPGGQPVPPRPGMPLNLPRLPANLSHVTPQDIQNARDREPRLLNFDDDRLRQWILRARTKSFQQELAKRQQQTTAQGQMAAGRPQQHQQQQPAQPNQPTPVSMNPGLSAHTQGPQPTMPQGSSAPAPQNAGIQAAQAAQAKQQSAAADAKASANTATTRPNTANNNRAGQNKAAQQPTHSPSTTRKNLKRPSPGDAADVPQATAQPVQPPQGRPQQPPKVPNLTPEQLANLTPEQKARYEQFKAQMAQAARPAQAAQATQANNQGAAELERLREISAEENRKFNQQVMPGIPMTPEEHQETVMKLQRLLVHIGKVGRVLGRWYTVTRDDTRARNFFRTRLRVVSQFHDPERAMPKDVFTIRTSEVDEARTLLESMVMDCAKLQQQQAGPTPQRPHGGVPGSQGPQAAPLSAANLEKQTQALNKAQHGRSNSKSDQPPAAPTTSQPPFPFATPSPHGQPAYVGKPKVSRDNLQLPPRKRAKASEQATPSQPGQTTPSPNFGKSTSPESKRQGPPEVKAPPKPAFVCSEPDCEMATVGFPSEQARQAHIQEEHVKPLENPVKYMKEGLAAVLGLELDADGRPKSESQASTVGAIKEGQTPASNAGATPMSRDASQWPAGKAGHKGTETKSKGEAGKTAAGTEKQGEGSTPMLPPGDHNGHSIDPQQLFKNVGRFEYGLEGTIHNMSVYQSITPNDTPESSKDSGSTDPNSDISETTVVDKEMNWQPLDADLLMDMGSFSMEGLENLQGSGANVDMGLLEETSPPDWYVNWDEVNMDFNKPSEVDTSLYLLDVSR</sequence>
<gene>
    <name evidence="5" type="ORF">SODALDRAFT_337207</name>
</gene>
<feature type="compositionally biased region" description="Low complexity" evidence="3">
    <location>
        <begin position="975"/>
        <end position="986"/>
    </location>
</feature>
<feature type="region of interest" description="Disordered" evidence="3">
    <location>
        <begin position="845"/>
        <end position="1005"/>
    </location>
</feature>
<feature type="region of interest" description="Disordered" evidence="3">
    <location>
        <begin position="1163"/>
        <end position="1187"/>
    </location>
</feature>
<feature type="compositionally biased region" description="Polar residues" evidence="3">
    <location>
        <begin position="1200"/>
        <end position="1214"/>
    </location>
</feature>
<dbReference type="InterPro" id="IPR036546">
    <property type="entry name" value="MED15_KIX"/>
</dbReference>
<dbReference type="OrthoDB" id="3918840at2759"/>
<evidence type="ECO:0000256" key="2">
    <source>
        <dbReference type="ARBA" id="ARBA00023242"/>
    </source>
</evidence>
<dbReference type="EMBL" id="ML119060">
    <property type="protein sequence ID" value="ROT36018.1"/>
    <property type="molecule type" value="Genomic_DNA"/>
</dbReference>
<feature type="region of interest" description="Disordered" evidence="3">
    <location>
        <begin position="1200"/>
        <end position="1303"/>
    </location>
</feature>
<feature type="region of interest" description="Disordered" evidence="3">
    <location>
        <begin position="1024"/>
        <end position="1045"/>
    </location>
</feature>
<feature type="compositionally biased region" description="Low complexity" evidence="3">
    <location>
        <begin position="583"/>
        <end position="597"/>
    </location>
</feature>